<dbReference type="EMBL" id="JBIAZU010000002">
    <property type="protein sequence ID" value="MFF5289530.1"/>
    <property type="molecule type" value="Genomic_DNA"/>
</dbReference>
<protein>
    <submittedName>
        <fullName evidence="2">Uncharacterized protein</fullName>
    </submittedName>
</protein>
<sequence length="380" mass="38864">MRTPHPGAPLRASVIFLAVGAMLLAGSPAQAFGWTTVASPSETPGDNYLYGADSSDSSNVWAVGVVYPPTGGSSHDLALRYDGTAWRSVPRTGLPGDDTLRGVDAVSAGDVWVVGDHRAGIGRYETMAAHWNGTTWSREPTPNGNPSGMNNVYGVAATGGTVWAVGTYVDPSAPANRRKLILQRAGGSWRVSPAPTVAAYESLVAVDATGPADAWAVGSATTDIASATLTPLTLHWNGTGWVSITLPAPIGTALTGVDARTPGDVWAVGSTSGAIGAQPYVAHFDGTSWRRVTTPAIAGGGALTDVVALSPSAVVAVGRSNGAPMILRWDGGSWIRETTPASSNPFLTGAAAAGPGSVWAIGYRFELSAYANRTLTLLGA</sequence>
<reference evidence="2 3" key="1">
    <citation type="submission" date="2024-10" db="EMBL/GenBank/DDBJ databases">
        <title>The Natural Products Discovery Center: Release of the First 8490 Sequenced Strains for Exploring Actinobacteria Biosynthetic Diversity.</title>
        <authorList>
            <person name="Kalkreuter E."/>
            <person name="Kautsar S.A."/>
            <person name="Yang D."/>
            <person name="Bader C.D."/>
            <person name="Teijaro C.N."/>
            <person name="Fluegel L."/>
            <person name="Davis C.M."/>
            <person name="Simpson J.R."/>
            <person name="Lauterbach L."/>
            <person name="Steele A.D."/>
            <person name="Gui C."/>
            <person name="Meng S."/>
            <person name="Li G."/>
            <person name="Viehrig K."/>
            <person name="Ye F."/>
            <person name="Su P."/>
            <person name="Kiefer A.F."/>
            <person name="Nichols A."/>
            <person name="Cepeda A.J."/>
            <person name="Yan W."/>
            <person name="Fan B."/>
            <person name="Jiang Y."/>
            <person name="Adhikari A."/>
            <person name="Zheng C.-J."/>
            <person name="Schuster L."/>
            <person name="Cowan T.M."/>
            <person name="Smanski M.J."/>
            <person name="Chevrette M.G."/>
            <person name="De Carvalho L.P.S."/>
            <person name="Shen B."/>
        </authorList>
    </citation>
    <scope>NUCLEOTIDE SEQUENCE [LARGE SCALE GENOMIC DNA]</scope>
    <source>
        <strain evidence="2 3">NPDC000087</strain>
    </source>
</reference>
<name>A0ABW6WB51_9ACTN</name>
<dbReference type="RefSeq" id="WP_020515984.1">
    <property type="nucleotide sequence ID" value="NZ_JBIAZU010000002.1"/>
</dbReference>
<comment type="caution">
    <text evidence="2">The sequence shown here is derived from an EMBL/GenBank/DDBJ whole genome shotgun (WGS) entry which is preliminary data.</text>
</comment>
<gene>
    <name evidence="2" type="ORF">ACFY35_08835</name>
</gene>
<organism evidence="2 3">
    <name type="scientific">Paractinoplanes globisporus</name>
    <dbReference type="NCBI Taxonomy" id="113565"/>
    <lineage>
        <taxon>Bacteria</taxon>
        <taxon>Bacillati</taxon>
        <taxon>Actinomycetota</taxon>
        <taxon>Actinomycetes</taxon>
        <taxon>Micromonosporales</taxon>
        <taxon>Micromonosporaceae</taxon>
        <taxon>Paractinoplanes</taxon>
    </lineage>
</organism>
<evidence type="ECO:0000313" key="2">
    <source>
        <dbReference type="EMBL" id="MFF5289530.1"/>
    </source>
</evidence>
<feature type="signal peptide" evidence="1">
    <location>
        <begin position="1"/>
        <end position="31"/>
    </location>
</feature>
<keyword evidence="3" id="KW-1185">Reference proteome</keyword>
<evidence type="ECO:0000313" key="3">
    <source>
        <dbReference type="Proteomes" id="UP001602245"/>
    </source>
</evidence>
<dbReference type="Proteomes" id="UP001602245">
    <property type="component" value="Unassembled WGS sequence"/>
</dbReference>
<keyword evidence="1" id="KW-0732">Signal</keyword>
<accession>A0ABW6WB51</accession>
<evidence type="ECO:0000256" key="1">
    <source>
        <dbReference type="SAM" id="SignalP"/>
    </source>
</evidence>
<feature type="chain" id="PRO_5045340891" evidence="1">
    <location>
        <begin position="32"/>
        <end position="380"/>
    </location>
</feature>
<proteinExistence type="predicted"/>